<gene>
    <name evidence="1" type="primary">OBARTa0033P09.5</name>
</gene>
<protein>
    <submittedName>
        <fullName evidence="1">Uncharacterized protein</fullName>
    </submittedName>
</protein>
<organism evidence="1">
    <name type="scientific">Oryza barthii</name>
    <dbReference type="NCBI Taxonomy" id="65489"/>
    <lineage>
        <taxon>Eukaryota</taxon>
        <taxon>Viridiplantae</taxon>
        <taxon>Streptophyta</taxon>
        <taxon>Embryophyta</taxon>
        <taxon>Tracheophyta</taxon>
        <taxon>Spermatophyta</taxon>
        <taxon>Magnoliopsida</taxon>
        <taxon>Liliopsida</taxon>
        <taxon>Poales</taxon>
        <taxon>Poaceae</taxon>
        <taxon>BOP clade</taxon>
        <taxon>Oryzoideae</taxon>
        <taxon>Oryzeae</taxon>
        <taxon>Oryzinae</taxon>
        <taxon>Oryza</taxon>
    </lineage>
</organism>
<dbReference type="AlphaFoldDB" id="A0A679B9Q8"/>
<dbReference type="EMBL" id="AP018840">
    <property type="protein sequence ID" value="BBF89187.1"/>
    <property type="molecule type" value="Genomic_DNA"/>
</dbReference>
<accession>A0A679B9Q8</accession>
<proteinExistence type="predicted"/>
<evidence type="ECO:0000313" key="1">
    <source>
        <dbReference type="EMBL" id="BBF89187.1"/>
    </source>
</evidence>
<sequence>MAGGKPLLLLAGDFTHLYRKTHPEMDGRAGAAHRIRLMHGNELEQQLQMHIAELPEQRVAPCSAGQRNAKRNSSSS</sequence>
<reference evidence="1" key="1">
    <citation type="submission" date="2018-08" db="EMBL/GenBank/DDBJ databases">
        <title>Oryza barthii genomic DNA, chromosome 11, BAC clone:OBARTa0033P09.</title>
        <authorList>
            <person name="Wu J."/>
            <person name="Kanamori H."/>
        </authorList>
    </citation>
    <scope>NUCLEOTIDE SEQUENCE</scope>
    <source>
        <strain evidence="1">W1588</strain>
    </source>
</reference>
<name>A0A679B9Q8_9ORYZ</name>